<feature type="domain" description="SANTA" evidence="2">
    <location>
        <begin position="30"/>
        <end position="120"/>
    </location>
</feature>
<proteinExistence type="predicted"/>
<sequence length="441" mass="49595">MIKTRILQNILDSLTMAALCGNHSHFHKTVNLHEWWLFWAEDENHDKKLAIAGYTSRGQRPLRVFSSSPILRRHDVFTLETTDGIYVTILGLINKSRTEENGFPSEVFKCFFFGFPPHWEVCARHYLAQGFPENDISREDASLDGCSSASEQINVFTRTEASVSVANSNLALDQDHIACMIREGSKDHNEAVRILTRAHAAKDTDQRKTLDVEKESIMKENTASKEASVSVANLNVVLDEEHIACMIREGLKDHNEAVGSAAKDTDQRKTPDVEKESIMTANTASKEASTTGKKTCTDASRRFTESSKMSDKAVKCRTRSGGARNTDRRRTATVKKENHLIEKAASKETSTGEKNTKRELTYLGSPVTPKADIKTSIMSPELSSVKRSRSGRILLPTLEYWRNQTAIYDAVYDHRQVFCCLGVSRKSWKNKKNSKKKFVSL</sequence>
<feature type="region of interest" description="Disordered" evidence="1">
    <location>
        <begin position="282"/>
        <end position="331"/>
    </location>
</feature>
<evidence type="ECO:0000313" key="3">
    <source>
        <dbReference type="EMBL" id="WOH02414.1"/>
    </source>
</evidence>
<reference evidence="3" key="1">
    <citation type="journal article" date="2016" name="Nat. Genet.">
        <title>A high-quality carrot genome assembly provides new insights into carotenoid accumulation and asterid genome evolution.</title>
        <authorList>
            <person name="Iorizzo M."/>
            <person name="Ellison S."/>
            <person name="Senalik D."/>
            <person name="Zeng P."/>
            <person name="Satapoomin P."/>
            <person name="Huang J."/>
            <person name="Bowman M."/>
            <person name="Iovene M."/>
            <person name="Sanseverino W."/>
            <person name="Cavagnaro P."/>
            <person name="Yildiz M."/>
            <person name="Macko-Podgorni A."/>
            <person name="Moranska E."/>
            <person name="Grzebelus E."/>
            <person name="Grzebelus D."/>
            <person name="Ashrafi H."/>
            <person name="Zheng Z."/>
            <person name="Cheng S."/>
            <person name="Spooner D."/>
            <person name="Van Deynze A."/>
            <person name="Simon P."/>
        </authorList>
    </citation>
    <scope>NUCLEOTIDE SEQUENCE</scope>
    <source>
        <tissue evidence="3">Leaf</tissue>
    </source>
</reference>
<dbReference type="InterPro" id="IPR015216">
    <property type="entry name" value="SANTA"/>
</dbReference>
<reference evidence="3" key="2">
    <citation type="submission" date="2022-03" db="EMBL/GenBank/DDBJ databases">
        <title>Draft title - Genomic analysis of global carrot germplasm unveils the trajectory of domestication and the origin of high carotenoid orange carrot.</title>
        <authorList>
            <person name="Iorizzo M."/>
            <person name="Ellison S."/>
            <person name="Senalik D."/>
            <person name="Macko-Podgorni A."/>
            <person name="Grzebelus D."/>
            <person name="Bostan H."/>
            <person name="Rolling W."/>
            <person name="Curaba J."/>
            <person name="Simon P."/>
        </authorList>
    </citation>
    <scope>NUCLEOTIDE SEQUENCE</scope>
    <source>
        <tissue evidence="3">Leaf</tissue>
    </source>
</reference>
<dbReference type="PANTHER" id="PTHR35311:SF1">
    <property type="entry name" value="PROTEIN EMBRYO DEFECTIVE 1674"/>
    <property type="match status" value="1"/>
</dbReference>
<dbReference type="AlphaFoldDB" id="A0AAF0X8K2"/>
<feature type="compositionally biased region" description="Polar residues" evidence="1">
    <location>
        <begin position="282"/>
        <end position="294"/>
    </location>
</feature>
<dbReference type="PANTHER" id="PTHR35311">
    <property type="entry name" value="KINETOCHORE-ASSOCIATED PROTEIN KNL-2 HOMOLOG"/>
    <property type="match status" value="1"/>
</dbReference>
<organism evidence="3 4">
    <name type="scientific">Daucus carota subsp. sativus</name>
    <name type="common">Carrot</name>
    <dbReference type="NCBI Taxonomy" id="79200"/>
    <lineage>
        <taxon>Eukaryota</taxon>
        <taxon>Viridiplantae</taxon>
        <taxon>Streptophyta</taxon>
        <taxon>Embryophyta</taxon>
        <taxon>Tracheophyta</taxon>
        <taxon>Spermatophyta</taxon>
        <taxon>Magnoliopsida</taxon>
        <taxon>eudicotyledons</taxon>
        <taxon>Gunneridae</taxon>
        <taxon>Pentapetalae</taxon>
        <taxon>asterids</taxon>
        <taxon>campanulids</taxon>
        <taxon>Apiales</taxon>
        <taxon>Apiaceae</taxon>
        <taxon>Apioideae</taxon>
        <taxon>Scandiceae</taxon>
        <taxon>Daucinae</taxon>
        <taxon>Daucus</taxon>
        <taxon>Daucus sect. Daucus</taxon>
    </lineage>
</organism>
<evidence type="ECO:0000313" key="4">
    <source>
        <dbReference type="Proteomes" id="UP000077755"/>
    </source>
</evidence>
<feature type="compositionally biased region" description="Basic and acidic residues" evidence="1">
    <location>
        <begin position="295"/>
        <end position="314"/>
    </location>
</feature>
<gene>
    <name evidence="3" type="ORF">DCAR_0521803</name>
</gene>
<name>A0AAF0X8K2_DAUCS</name>
<accession>A0AAF0X8K2</accession>
<protein>
    <recommendedName>
        <fullName evidence="2">SANTA domain-containing protein</fullName>
    </recommendedName>
</protein>
<dbReference type="Proteomes" id="UP000077755">
    <property type="component" value="Chromosome 5"/>
</dbReference>
<dbReference type="Pfam" id="PF09133">
    <property type="entry name" value="SANTA"/>
    <property type="match status" value="1"/>
</dbReference>
<keyword evidence="4" id="KW-1185">Reference proteome</keyword>
<dbReference type="EMBL" id="CP093347">
    <property type="protein sequence ID" value="WOH02414.1"/>
    <property type="molecule type" value="Genomic_DNA"/>
</dbReference>
<dbReference type="InterPro" id="IPR053090">
    <property type="entry name" value="Centromere_KNL-2_homolog"/>
</dbReference>
<evidence type="ECO:0000256" key="1">
    <source>
        <dbReference type="SAM" id="MobiDB-lite"/>
    </source>
</evidence>
<evidence type="ECO:0000259" key="2">
    <source>
        <dbReference type="Pfam" id="PF09133"/>
    </source>
</evidence>